<dbReference type="EMBL" id="BKCJ010364301">
    <property type="protein sequence ID" value="GFA07031.1"/>
    <property type="molecule type" value="Genomic_DNA"/>
</dbReference>
<dbReference type="PANTHER" id="PTHR11082">
    <property type="entry name" value="TRNA-DIHYDROURIDINE SYNTHASE"/>
    <property type="match status" value="1"/>
</dbReference>
<keyword evidence="1" id="KW-0521">NADP</keyword>
<comment type="caution">
    <text evidence="3">The sequence shown here is derived from an EMBL/GenBank/DDBJ whole genome shotgun (WGS) entry which is preliminary data.</text>
</comment>
<evidence type="ECO:0000256" key="2">
    <source>
        <dbReference type="ARBA" id="ARBA00023027"/>
    </source>
</evidence>
<protein>
    <submittedName>
        <fullName evidence="3">tRNA-dihydrouridine(16/17) synthase [NAD(P)(+)]-like</fullName>
    </submittedName>
</protein>
<dbReference type="InterPro" id="IPR013785">
    <property type="entry name" value="Aldolase_TIM"/>
</dbReference>
<reference evidence="3" key="1">
    <citation type="journal article" date="2019" name="Sci. Rep.">
        <title>Draft genome of Tanacetum cinerariifolium, the natural source of mosquito coil.</title>
        <authorList>
            <person name="Yamashiro T."/>
            <person name="Shiraishi A."/>
            <person name="Satake H."/>
            <person name="Nakayama K."/>
        </authorList>
    </citation>
    <scope>NUCLEOTIDE SEQUENCE</scope>
</reference>
<dbReference type="AlphaFoldDB" id="A0A699J2R8"/>
<proteinExistence type="predicted"/>
<dbReference type="Gene3D" id="3.20.20.70">
    <property type="entry name" value="Aldolase class I"/>
    <property type="match status" value="1"/>
</dbReference>
<name>A0A699J2R8_TANCI</name>
<feature type="non-terminal residue" evidence="3">
    <location>
        <position position="1"/>
    </location>
</feature>
<gene>
    <name evidence="3" type="ORF">Tci_579003</name>
</gene>
<dbReference type="SUPFAM" id="SSF51395">
    <property type="entry name" value="FMN-linked oxidoreductases"/>
    <property type="match status" value="1"/>
</dbReference>
<evidence type="ECO:0000313" key="3">
    <source>
        <dbReference type="EMBL" id="GFA07031.1"/>
    </source>
</evidence>
<keyword evidence="2" id="KW-0520">NAD</keyword>
<organism evidence="3">
    <name type="scientific">Tanacetum cinerariifolium</name>
    <name type="common">Dalmatian daisy</name>
    <name type="synonym">Chrysanthemum cinerariifolium</name>
    <dbReference type="NCBI Taxonomy" id="118510"/>
    <lineage>
        <taxon>Eukaryota</taxon>
        <taxon>Viridiplantae</taxon>
        <taxon>Streptophyta</taxon>
        <taxon>Embryophyta</taxon>
        <taxon>Tracheophyta</taxon>
        <taxon>Spermatophyta</taxon>
        <taxon>Magnoliopsida</taxon>
        <taxon>eudicotyledons</taxon>
        <taxon>Gunneridae</taxon>
        <taxon>Pentapetalae</taxon>
        <taxon>asterids</taxon>
        <taxon>campanulids</taxon>
        <taxon>Asterales</taxon>
        <taxon>Asteraceae</taxon>
        <taxon>Asteroideae</taxon>
        <taxon>Anthemideae</taxon>
        <taxon>Anthemidinae</taxon>
        <taxon>Tanacetum</taxon>
    </lineage>
</organism>
<dbReference type="GO" id="GO:0017150">
    <property type="term" value="F:tRNA dihydrouridine synthase activity"/>
    <property type="evidence" value="ECO:0007669"/>
    <property type="project" value="TreeGrafter"/>
</dbReference>
<accession>A0A699J2R8</accession>
<sequence>EDRPLFVQFYANDLDTLLKVAKRVEAYCDYVDINLREDLNKHSKLSFEFMYDMVDRLRDLRVTTPLYEESSLETVHTGKDEEQVH</sequence>
<dbReference type="PANTHER" id="PTHR11082:SF5">
    <property type="entry name" value="TRNA-DIHYDROURIDINE(16_17) SYNTHASE [NAD(P)(+)]-LIKE"/>
    <property type="match status" value="1"/>
</dbReference>
<evidence type="ECO:0000256" key="1">
    <source>
        <dbReference type="ARBA" id="ARBA00022857"/>
    </source>
</evidence>